<evidence type="ECO:0000313" key="2">
    <source>
        <dbReference type="EMBL" id="MPC42217.1"/>
    </source>
</evidence>
<feature type="region of interest" description="Disordered" evidence="1">
    <location>
        <begin position="177"/>
        <end position="201"/>
    </location>
</feature>
<keyword evidence="3" id="KW-1185">Reference proteome</keyword>
<evidence type="ECO:0000313" key="3">
    <source>
        <dbReference type="Proteomes" id="UP000324222"/>
    </source>
</evidence>
<reference evidence="2 3" key="1">
    <citation type="submission" date="2019-05" db="EMBL/GenBank/DDBJ databases">
        <title>Another draft genome of Portunus trituberculatus and its Hox gene families provides insights of decapod evolution.</title>
        <authorList>
            <person name="Jeong J.-H."/>
            <person name="Song I."/>
            <person name="Kim S."/>
            <person name="Choi T."/>
            <person name="Kim D."/>
            <person name="Ryu S."/>
            <person name="Kim W."/>
        </authorList>
    </citation>
    <scope>NUCLEOTIDE SEQUENCE [LARGE SCALE GENOMIC DNA]</scope>
    <source>
        <tissue evidence="2">Muscle</tissue>
    </source>
</reference>
<proteinExistence type="predicted"/>
<protein>
    <submittedName>
        <fullName evidence="2">Uncharacterized protein</fullName>
    </submittedName>
</protein>
<sequence>MQDIASSEENRHERRRLRAVSKWPSWGLWGSGERGGVWAELRYITIDCRFVWPVFHTSERWCSQQPQSNLIATSLPSLQAFMDVISRQEVALRLKFLGSSSWQPMSTFRRATNLHPPTAMNLCGCYFMKIKCCPSRVPPRNVLLGADCPPIPPPPTCYASVEEMMSSSRLRNRRNFSSYSSSSQWADKDKTSSSALSEAQM</sequence>
<feature type="compositionally biased region" description="Polar residues" evidence="1">
    <location>
        <begin position="192"/>
        <end position="201"/>
    </location>
</feature>
<gene>
    <name evidence="2" type="ORF">E2C01_035833</name>
</gene>
<comment type="caution">
    <text evidence="2">The sequence shown here is derived from an EMBL/GenBank/DDBJ whole genome shotgun (WGS) entry which is preliminary data.</text>
</comment>
<dbReference type="AlphaFoldDB" id="A0A5B7F9I5"/>
<dbReference type="Proteomes" id="UP000324222">
    <property type="component" value="Unassembled WGS sequence"/>
</dbReference>
<evidence type="ECO:0000256" key="1">
    <source>
        <dbReference type="SAM" id="MobiDB-lite"/>
    </source>
</evidence>
<dbReference type="EMBL" id="VSRR010005348">
    <property type="protein sequence ID" value="MPC42217.1"/>
    <property type="molecule type" value="Genomic_DNA"/>
</dbReference>
<name>A0A5B7F9I5_PORTR</name>
<organism evidence="2 3">
    <name type="scientific">Portunus trituberculatus</name>
    <name type="common">Swimming crab</name>
    <name type="synonym">Neptunus trituberculatus</name>
    <dbReference type="NCBI Taxonomy" id="210409"/>
    <lineage>
        <taxon>Eukaryota</taxon>
        <taxon>Metazoa</taxon>
        <taxon>Ecdysozoa</taxon>
        <taxon>Arthropoda</taxon>
        <taxon>Crustacea</taxon>
        <taxon>Multicrustacea</taxon>
        <taxon>Malacostraca</taxon>
        <taxon>Eumalacostraca</taxon>
        <taxon>Eucarida</taxon>
        <taxon>Decapoda</taxon>
        <taxon>Pleocyemata</taxon>
        <taxon>Brachyura</taxon>
        <taxon>Eubrachyura</taxon>
        <taxon>Portunoidea</taxon>
        <taxon>Portunidae</taxon>
        <taxon>Portuninae</taxon>
        <taxon>Portunus</taxon>
    </lineage>
</organism>
<accession>A0A5B7F9I5</accession>